<evidence type="ECO:0000313" key="2">
    <source>
        <dbReference type="Proteomes" id="UP001235133"/>
    </source>
</evidence>
<gene>
    <name evidence="1" type="ORF">Q9R08_02590</name>
</gene>
<dbReference type="EMBL" id="JAVFWO010000001">
    <property type="protein sequence ID" value="MDQ7876855.1"/>
    <property type="molecule type" value="Genomic_DNA"/>
</dbReference>
<evidence type="ECO:0000313" key="1">
    <source>
        <dbReference type="EMBL" id="MDQ7876855.1"/>
    </source>
</evidence>
<proteinExistence type="predicted"/>
<dbReference type="RefSeq" id="WP_308866256.1">
    <property type="nucleotide sequence ID" value="NZ_JAVFWO010000001.1"/>
</dbReference>
<accession>A0ABU0YYL4</accession>
<organism evidence="1 2">
    <name type="scientific">Microbacterium psychrotolerans</name>
    <dbReference type="NCBI Taxonomy" id="3068321"/>
    <lineage>
        <taxon>Bacteria</taxon>
        <taxon>Bacillati</taxon>
        <taxon>Actinomycetota</taxon>
        <taxon>Actinomycetes</taxon>
        <taxon>Micrococcales</taxon>
        <taxon>Microbacteriaceae</taxon>
        <taxon>Microbacterium</taxon>
    </lineage>
</organism>
<reference evidence="1 2" key="1">
    <citation type="submission" date="2023-08" db="EMBL/GenBank/DDBJ databases">
        <title>Microbacterium psychrotolerans sp. nov., a psychrotolerant bacterium isolated from soil in Heilongjiang Province, China.</title>
        <authorList>
            <person name="An P."/>
            <person name="Zhao D."/>
            <person name="Xiang H."/>
        </authorList>
    </citation>
    <scope>NUCLEOTIDE SEQUENCE [LARGE SCALE GENOMIC DNA]</scope>
    <source>
        <strain evidence="1 2">QXD-8</strain>
    </source>
</reference>
<keyword evidence="2" id="KW-1185">Reference proteome</keyword>
<name>A0ABU0YYL4_9MICO</name>
<dbReference type="Proteomes" id="UP001235133">
    <property type="component" value="Unassembled WGS sequence"/>
</dbReference>
<comment type="caution">
    <text evidence="1">The sequence shown here is derived from an EMBL/GenBank/DDBJ whole genome shotgun (WGS) entry which is preliminary data.</text>
</comment>
<protein>
    <submittedName>
        <fullName evidence="1">Uncharacterized protein</fullName>
    </submittedName>
</protein>
<sequence length="43" mass="5180">MTEQDHSFGKALFGRRWRSIAPIFDWFRKTWRQAVPSGRDANR</sequence>